<feature type="transmembrane region" description="Helical" evidence="1">
    <location>
        <begin position="64"/>
        <end position="84"/>
    </location>
</feature>
<proteinExistence type="predicted"/>
<reference evidence="3" key="1">
    <citation type="submission" date="2018-05" db="EMBL/GenBank/DDBJ databases">
        <title>Pedobacter paludis sp. nov., isolated from wetland soil.</title>
        <authorList>
            <person name="Zhang Y."/>
        </authorList>
    </citation>
    <scope>NUCLEOTIDE SEQUENCE [LARGE SCALE GENOMIC DNA]</scope>
    <source>
        <strain evidence="3">R-8</strain>
    </source>
</reference>
<dbReference type="RefSeq" id="WP_109928213.1">
    <property type="nucleotide sequence ID" value="NZ_QGNY01000001.1"/>
</dbReference>
<dbReference type="AlphaFoldDB" id="A0A317F6T1"/>
<keyword evidence="1" id="KW-0472">Membrane</keyword>
<evidence type="ECO:0000313" key="3">
    <source>
        <dbReference type="Proteomes" id="UP000245391"/>
    </source>
</evidence>
<name>A0A317F6T1_9SPHI</name>
<evidence type="ECO:0000256" key="1">
    <source>
        <dbReference type="SAM" id="Phobius"/>
    </source>
</evidence>
<dbReference type="Proteomes" id="UP000245391">
    <property type="component" value="Unassembled WGS sequence"/>
</dbReference>
<feature type="transmembrane region" description="Helical" evidence="1">
    <location>
        <begin position="90"/>
        <end position="108"/>
    </location>
</feature>
<dbReference type="EMBL" id="QGNY01000001">
    <property type="protein sequence ID" value="PWS33629.1"/>
    <property type="molecule type" value="Genomic_DNA"/>
</dbReference>
<comment type="caution">
    <text evidence="2">The sequence shown here is derived from an EMBL/GenBank/DDBJ whole genome shotgun (WGS) entry which is preliminary data.</text>
</comment>
<gene>
    <name evidence="2" type="ORF">DF947_03160</name>
</gene>
<sequence>MEIPTNSHCNACYKAYSPTDLFCNGCGYPLQGTPQEQDFFLSERNVKEIDLSSMNEAVRKAGNSLFWIAGLTAVSSLFILGTVAEEDRSSVLIANIVLFVAFLGLGFLSKSKPTAALISGLSLYLIIQILNAIDNPLTIFSGIIFKVIIIGYLIKGIKAVLDADKLKKELNID</sequence>
<evidence type="ECO:0000313" key="2">
    <source>
        <dbReference type="EMBL" id="PWS33629.1"/>
    </source>
</evidence>
<accession>A0A317F6T1</accession>
<keyword evidence="1" id="KW-0812">Transmembrane</keyword>
<dbReference type="OrthoDB" id="1448908at2"/>
<feature type="transmembrane region" description="Helical" evidence="1">
    <location>
        <begin position="139"/>
        <end position="161"/>
    </location>
</feature>
<evidence type="ECO:0008006" key="4">
    <source>
        <dbReference type="Google" id="ProtNLM"/>
    </source>
</evidence>
<protein>
    <recommendedName>
        <fullName evidence="4">Zinc ribbon domain-containing protein</fullName>
    </recommendedName>
</protein>
<feature type="transmembrane region" description="Helical" evidence="1">
    <location>
        <begin position="115"/>
        <end position="133"/>
    </location>
</feature>
<organism evidence="2 3">
    <name type="scientific">Pedobacter paludis</name>
    <dbReference type="NCBI Taxonomy" id="2203212"/>
    <lineage>
        <taxon>Bacteria</taxon>
        <taxon>Pseudomonadati</taxon>
        <taxon>Bacteroidota</taxon>
        <taxon>Sphingobacteriia</taxon>
        <taxon>Sphingobacteriales</taxon>
        <taxon>Sphingobacteriaceae</taxon>
        <taxon>Pedobacter</taxon>
    </lineage>
</organism>
<keyword evidence="1" id="KW-1133">Transmembrane helix</keyword>
<keyword evidence="3" id="KW-1185">Reference proteome</keyword>